<proteinExistence type="predicted"/>
<comment type="caution">
    <text evidence="3">The sequence shown here is derived from an EMBL/GenBank/DDBJ whole genome shotgun (WGS) entry which is preliminary data.</text>
</comment>
<dbReference type="GO" id="GO:0005634">
    <property type="term" value="C:nucleus"/>
    <property type="evidence" value="ECO:0007669"/>
    <property type="project" value="TreeGrafter"/>
</dbReference>
<organism evidence="3 4">
    <name type="scientific">Cuscuta australis</name>
    <dbReference type="NCBI Taxonomy" id="267555"/>
    <lineage>
        <taxon>Eukaryota</taxon>
        <taxon>Viridiplantae</taxon>
        <taxon>Streptophyta</taxon>
        <taxon>Embryophyta</taxon>
        <taxon>Tracheophyta</taxon>
        <taxon>Spermatophyta</taxon>
        <taxon>Magnoliopsida</taxon>
        <taxon>eudicotyledons</taxon>
        <taxon>Gunneridae</taxon>
        <taxon>Pentapetalae</taxon>
        <taxon>asterids</taxon>
        <taxon>lamiids</taxon>
        <taxon>Solanales</taxon>
        <taxon>Convolvulaceae</taxon>
        <taxon>Cuscuteae</taxon>
        <taxon>Cuscuta</taxon>
        <taxon>Cuscuta subgen. Grammica</taxon>
        <taxon>Cuscuta sect. Cleistogrammica</taxon>
    </lineage>
</organism>
<feature type="compositionally biased region" description="Basic residues" evidence="1">
    <location>
        <begin position="61"/>
        <end position="71"/>
    </location>
</feature>
<dbReference type="AlphaFoldDB" id="A0A328E5B7"/>
<sequence>MMMKKKMRISKDSHAISKSKPAKIRVIHIFAPEIIVTDAQNFRELVQRLTGKPPPPAPERTRRRVDSKRRTLVAGEEKMGWECPRDDSDVGSPEFDGLLDELKDDGYCRRPPQTLLLDAYNSGVLAAGY</sequence>
<feature type="region of interest" description="Disordered" evidence="1">
    <location>
        <begin position="48"/>
        <end position="71"/>
    </location>
</feature>
<dbReference type="InterPro" id="IPR008889">
    <property type="entry name" value="VQ"/>
</dbReference>
<reference evidence="3 4" key="1">
    <citation type="submission" date="2018-06" db="EMBL/GenBank/DDBJ databases">
        <title>The Genome of Cuscuta australis (Dodder) Provides Insight into the Evolution of Plant Parasitism.</title>
        <authorList>
            <person name="Liu H."/>
        </authorList>
    </citation>
    <scope>NUCLEOTIDE SEQUENCE [LARGE SCALE GENOMIC DNA]</scope>
    <source>
        <strain evidence="4">cv. Yunnan</strain>
        <tissue evidence="3">Vines</tissue>
    </source>
</reference>
<evidence type="ECO:0000313" key="4">
    <source>
        <dbReference type="Proteomes" id="UP000249390"/>
    </source>
</evidence>
<dbReference type="Pfam" id="PF05678">
    <property type="entry name" value="VQ"/>
    <property type="match status" value="1"/>
</dbReference>
<name>A0A328E5B7_9ASTE</name>
<evidence type="ECO:0000313" key="3">
    <source>
        <dbReference type="EMBL" id="RAL51789.1"/>
    </source>
</evidence>
<protein>
    <recommendedName>
        <fullName evidence="2">VQ domain-containing protein</fullName>
    </recommendedName>
</protein>
<dbReference type="Proteomes" id="UP000249390">
    <property type="component" value="Unassembled WGS sequence"/>
</dbReference>
<dbReference type="PANTHER" id="PTHR33143">
    <property type="entry name" value="F16F4.1 PROTEIN-RELATED"/>
    <property type="match status" value="1"/>
</dbReference>
<gene>
    <name evidence="3" type="ORF">DM860_010507</name>
</gene>
<evidence type="ECO:0000256" key="1">
    <source>
        <dbReference type="SAM" id="MobiDB-lite"/>
    </source>
</evidence>
<dbReference type="PANTHER" id="PTHR33143:SF3">
    <property type="entry name" value="VQ MOTIF-CONTAINING PROTEIN 17-RELATED"/>
    <property type="match status" value="1"/>
</dbReference>
<dbReference type="EMBL" id="NQVE01000046">
    <property type="protein sequence ID" value="RAL51789.1"/>
    <property type="molecule type" value="Genomic_DNA"/>
</dbReference>
<dbReference type="InterPro" id="IPR039607">
    <property type="entry name" value="VQ_8/17/18/20/21/25"/>
</dbReference>
<accession>A0A328E5B7</accession>
<evidence type="ECO:0000259" key="2">
    <source>
        <dbReference type="Pfam" id="PF05678"/>
    </source>
</evidence>
<feature type="domain" description="VQ" evidence="2">
    <location>
        <begin position="29"/>
        <end position="56"/>
    </location>
</feature>
<keyword evidence="4" id="KW-1185">Reference proteome</keyword>